<evidence type="ECO:0000313" key="2">
    <source>
        <dbReference type="Proteomes" id="UP000688137"/>
    </source>
</evidence>
<comment type="caution">
    <text evidence="1">The sequence shown here is derived from an EMBL/GenBank/DDBJ whole genome shotgun (WGS) entry which is preliminary data.</text>
</comment>
<dbReference type="AlphaFoldDB" id="A0A8S1L1K7"/>
<evidence type="ECO:0000313" key="1">
    <source>
        <dbReference type="EMBL" id="CAD8059273.1"/>
    </source>
</evidence>
<keyword evidence="2" id="KW-1185">Reference proteome</keyword>
<dbReference type="Proteomes" id="UP000688137">
    <property type="component" value="Unassembled WGS sequence"/>
</dbReference>
<reference evidence="1" key="1">
    <citation type="submission" date="2021-01" db="EMBL/GenBank/DDBJ databases">
        <authorList>
            <consortium name="Genoscope - CEA"/>
            <person name="William W."/>
        </authorList>
    </citation>
    <scope>NUCLEOTIDE SEQUENCE</scope>
</reference>
<dbReference type="PANTHER" id="PTHR38130:SF1">
    <property type="entry name" value="EF-HAND DOMAIN-CONTAINING PROTEIN"/>
    <property type="match status" value="1"/>
</dbReference>
<proteinExistence type="predicted"/>
<dbReference type="PANTHER" id="PTHR38130">
    <property type="entry name" value="EF-HAND DOMAIN-CONTAINING PROTEIN"/>
    <property type="match status" value="1"/>
</dbReference>
<accession>A0A8S1L1K7</accession>
<organism evidence="1 2">
    <name type="scientific">Paramecium primaurelia</name>
    <dbReference type="NCBI Taxonomy" id="5886"/>
    <lineage>
        <taxon>Eukaryota</taxon>
        <taxon>Sar</taxon>
        <taxon>Alveolata</taxon>
        <taxon>Ciliophora</taxon>
        <taxon>Intramacronucleata</taxon>
        <taxon>Oligohymenophorea</taxon>
        <taxon>Peniculida</taxon>
        <taxon>Parameciidae</taxon>
        <taxon>Paramecium</taxon>
    </lineage>
</organism>
<protein>
    <submittedName>
        <fullName evidence="1">Uncharacterized protein</fullName>
    </submittedName>
</protein>
<gene>
    <name evidence="1" type="ORF">PPRIM_AZ9-3.1.T0280318</name>
</gene>
<sequence length="104" mass="12297">MQQDHWPFPHRQDLISLLTIKNQKRDFIYENRSQSTMTIQGIDGTAPKLKPYQYLNKEQFCNRDDDIPGTRSRPLIRSNNRSDNKLIVDDIKETMSKVNKFSIN</sequence>
<dbReference type="EMBL" id="CAJJDM010000027">
    <property type="protein sequence ID" value="CAD8059273.1"/>
    <property type="molecule type" value="Genomic_DNA"/>
</dbReference>
<name>A0A8S1L1K7_PARPR</name>